<dbReference type="STRING" id="299255.SAMN02745129_3339"/>
<keyword evidence="3 6" id="KW-0812">Transmembrane</keyword>
<dbReference type="AlphaFoldDB" id="A0A1M5X9A0"/>
<evidence type="ECO:0000256" key="5">
    <source>
        <dbReference type="ARBA" id="ARBA00023136"/>
    </source>
</evidence>
<comment type="subcellular location">
    <subcellularLocation>
        <location evidence="1">Cell membrane</location>
        <topology evidence="1">Multi-pass membrane protein</topology>
    </subcellularLocation>
</comment>
<dbReference type="InterPro" id="IPR051791">
    <property type="entry name" value="Pra-immunoreactive"/>
</dbReference>
<evidence type="ECO:0000259" key="7">
    <source>
        <dbReference type="Pfam" id="PF06271"/>
    </source>
</evidence>
<keyword evidence="9" id="KW-1185">Reference proteome</keyword>
<dbReference type="PANTHER" id="PTHR36115:SF10">
    <property type="entry name" value="RDD DOMAIN-CONTAINING PROTEIN"/>
    <property type="match status" value="1"/>
</dbReference>
<reference evidence="9" key="1">
    <citation type="submission" date="2016-11" db="EMBL/GenBank/DDBJ databases">
        <authorList>
            <person name="Varghese N."/>
            <person name="Submissions S."/>
        </authorList>
    </citation>
    <scope>NUCLEOTIDE SEQUENCE [LARGE SCALE GENOMIC DNA]</scope>
    <source>
        <strain evidence="9">DSM 16917</strain>
    </source>
</reference>
<keyword evidence="2" id="KW-1003">Cell membrane</keyword>
<dbReference type="InterPro" id="IPR010432">
    <property type="entry name" value="RDD"/>
</dbReference>
<name>A0A1M5X9A0_9GAMM</name>
<feature type="transmembrane region" description="Helical" evidence="6">
    <location>
        <begin position="69"/>
        <end position="87"/>
    </location>
</feature>
<dbReference type="Proteomes" id="UP000184268">
    <property type="component" value="Unassembled WGS sequence"/>
</dbReference>
<dbReference type="Pfam" id="PF06271">
    <property type="entry name" value="RDD"/>
    <property type="match status" value="1"/>
</dbReference>
<evidence type="ECO:0000256" key="1">
    <source>
        <dbReference type="ARBA" id="ARBA00004651"/>
    </source>
</evidence>
<dbReference type="GO" id="GO:0005886">
    <property type="term" value="C:plasma membrane"/>
    <property type="evidence" value="ECO:0007669"/>
    <property type="project" value="UniProtKB-SubCell"/>
</dbReference>
<dbReference type="PANTHER" id="PTHR36115">
    <property type="entry name" value="PROLINE-RICH ANTIGEN HOMOLOG-RELATED"/>
    <property type="match status" value="1"/>
</dbReference>
<evidence type="ECO:0000256" key="3">
    <source>
        <dbReference type="ARBA" id="ARBA00022692"/>
    </source>
</evidence>
<evidence type="ECO:0000256" key="4">
    <source>
        <dbReference type="ARBA" id="ARBA00022989"/>
    </source>
</evidence>
<sequence length="170" mass="19277">MSFANAPRASFWRRLAAWVYDFLLALAVYMLAGTLLFALFALLVGTGLIDRGGLEHTSDVLQHSTVWSSLYYSGCLAAVIGLFVWSWTRSGQTLGMRAWRLRVQRRDGGLMNRQQSLYRVLYAFGGLANISLLWDDERLAMHDRLSGSEVVQLTLEQNRELMEKRAKGRS</sequence>
<accession>A0A1M5X9A0</accession>
<dbReference type="OrthoDB" id="9793824at2"/>
<dbReference type="RefSeq" id="WP_067663954.1">
    <property type="nucleotide sequence ID" value="NZ_FQXG01000005.1"/>
</dbReference>
<dbReference type="EMBL" id="FQXG01000005">
    <property type="protein sequence ID" value="SHH96242.1"/>
    <property type="molecule type" value="Genomic_DNA"/>
</dbReference>
<keyword evidence="4 6" id="KW-1133">Transmembrane helix</keyword>
<organism evidence="8 9">
    <name type="scientific">Ferrimonas marina</name>
    <dbReference type="NCBI Taxonomy" id="299255"/>
    <lineage>
        <taxon>Bacteria</taxon>
        <taxon>Pseudomonadati</taxon>
        <taxon>Pseudomonadota</taxon>
        <taxon>Gammaproteobacteria</taxon>
        <taxon>Alteromonadales</taxon>
        <taxon>Ferrimonadaceae</taxon>
        <taxon>Ferrimonas</taxon>
    </lineage>
</organism>
<evidence type="ECO:0000313" key="9">
    <source>
        <dbReference type="Proteomes" id="UP000184268"/>
    </source>
</evidence>
<feature type="transmembrane region" description="Helical" evidence="6">
    <location>
        <begin position="21"/>
        <end position="49"/>
    </location>
</feature>
<proteinExistence type="predicted"/>
<gene>
    <name evidence="8" type="ORF">SAMN02745129_3339</name>
</gene>
<feature type="domain" description="RDD" evidence="7">
    <location>
        <begin position="8"/>
        <end position="147"/>
    </location>
</feature>
<evidence type="ECO:0000256" key="6">
    <source>
        <dbReference type="SAM" id="Phobius"/>
    </source>
</evidence>
<keyword evidence="5 6" id="KW-0472">Membrane</keyword>
<protein>
    <submittedName>
        <fullName evidence="8">Uncharacterized membrane protein YckC, RDD family</fullName>
    </submittedName>
</protein>
<evidence type="ECO:0000256" key="2">
    <source>
        <dbReference type="ARBA" id="ARBA00022475"/>
    </source>
</evidence>
<evidence type="ECO:0000313" key="8">
    <source>
        <dbReference type="EMBL" id="SHH96242.1"/>
    </source>
</evidence>